<dbReference type="Pfam" id="PF12790">
    <property type="entry name" value="T6SS-SciN"/>
    <property type="match status" value="1"/>
</dbReference>
<dbReference type="RefSeq" id="WP_315945575.1">
    <property type="nucleotide sequence ID" value="NZ_JAWCUA010000001.1"/>
</dbReference>
<dbReference type="EMBL" id="JAWCUA010000001">
    <property type="protein sequence ID" value="MDU0111671.1"/>
    <property type="molecule type" value="Genomic_DNA"/>
</dbReference>
<dbReference type="PROSITE" id="PS51257">
    <property type="entry name" value="PROKAR_LIPOPROTEIN"/>
    <property type="match status" value="1"/>
</dbReference>
<accession>A0ABU3QW67</accession>
<protein>
    <submittedName>
        <fullName evidence="1">Type VI secretion lipoprotein TssJ</fullName>
    </submittedName>
</protein>
<keyword evidence="2" id="KW-1185">Reference proteome</keyword>
<name>A0ABU3QW67_9GAMM</name>
<comment type="caution">
    <text evidence="1">The sequence shown here is derived from an EMBL/GenBank/DDBJ whole genome shotgun (WGS) entry which is preliminary data.</text>
</comment>
<organism evidence="1 2">
    <name type="scientific">Psychrosphaera aquimarina</name>
    <dbReference type="NCBI Taxonomy" id="2044854"/>
    <lineage>
        <taxon>Bacteria</taxon>
        <taxon>Pseudomonadati</taxon>
        <taxon>Pseudomonadota</taxon>
        <taxon>Gammaproteobacteria</taxon>
        <taxon>Alteromonadales</taxon>
        <taxon>Pseudoalteromonadaceae</taxon>
        <taxon>Psychrosphaera</taxon>
    </lineage>
</organism>
<reference evidence="1 2" key="1">
    <citation type="submission" date="2023-10" db="EMBL/GenBank/DDBJ databases">
        <title>Psychrosphaera aquimaarina strain SW33 isolated from seawater.</title>
        <authorList>
            <person name="Bayburt H."/>
            <person name="Kim J.M."/>
            <person name="Choi B.J."/>
            <person name="Jeon C.O."/>
        </authorList>
    </citation>
    <scope>NUCLEOTIDE SEQUENCE [LARGE SCALE GENOMIC DNA]</scope>
    <source>
        <strain evidence="1 2">KCTC 52743</strain>
    </source>
</reference>
<dbReference type="Gene3D" id="2.60.40.4150">
    <property type="entry name" value="Type VI secretion system, lipoprotein SciN"/>
    <property type="match status" value="1"/>
</dbReference>
<sequence length="231" mass="26357">MDLRVSSLIIILLALSGCATQLTEWKGTIEDVPPITIDDSNKSENDWIWKDSKNKWIYRDGEQALPEFANWGFENQSFVFRFESPQHLNLHLGKPHSLYLKVYQLTDLKFFKDIIKTPAGNRELLSSGKIDPSIVAINELTISPNDVETLVVDRFKETRFIAIVTGYFTMKSGENIRIFEVPAVKNRFATENFTFSDLNPFAEPAVTEAARIKAWVDLGVTKISRLRMIAQ</sequence>
<proteinExistence type="predicted"/>
<dbReference type="InterPro" id="IPR038706">
    <property type="entry name" value="Type_VI_SciN-like_sf"/>
</dbReference>
<evidence type="ECO:0000313" key="2">
    <source>
        <dbReference type="Proteomes" id="UP001257914"/>
    </source>
</evidence>
<dbReference type="InterPro" id="IPR017734">
    <property type="entry name" value="T6SS_SciN"/>
</dbReference>
<evidence type="ECO:0000313" key="1">
    <source>
        <dbReference type="EMBL" id="MDU0111671.1"/>
    </source>
</evidence>
<dbReference type="Proteomes" id="UP001257914">
    <property type="component" value="Unassembled WGS sequence"/>
</dbReference>
<keyword evidence="1" id="KW-0449">Lipoprotein</keyword>
<gene>
    <name evidence="1" type="ORF">RT723_01320</name>
</gene>